<evidence type="ECO:0000256" key="6">
    <source>
        <dbReference type="ARBA" id="ARBA00022826"/>
    </source>
</evidence>
<comment type="caution">
    <text evidence="14">The sequence shown here is derived from an EMBL/GenBank/DDBJ whole genome shotgun (WGS) entry which is preliminary data.</text>
</comment>
<evidence type="ECO:0000256" key="2">
    <source>
        <dbReference type="ARBA" id="ARBA00006920"/>
    </source>
</evidence>
<proteinExistence type="inferred from homology"/>
<organism evidence="14 15">
    <name type="scientific">Nonomuraea guangzhouensis</name>
    <dbReference type="NCBI Taxonomy" id="1291555"/>
    <lineage>
        <taxon>Bacteria</taxon>
        <taxon>Bacillati</taxon>
        <taxon>Actinomycetota</taxon>
        <taxon>Actinomycetes</taxon>
        <taxon>Streptosporangiales</taxon>
        <taxon>Streptosporangiaceae</taxon>
        <taxon>Nonomuraea</taxon>
    </lineage>
</organism>
<sequence length="205" mass="22082">MIFFSDAVIAIMLTLLAVELPVPEVHDPMDLLEGLAAHGSQYIAFLISFFVIAATWTAHHMLFVHVSRTDPPLITLNLLALFGYVLIPWASKTLGEVPNGAGVVVYAAAMTYVGGSMLLVLRHVVRSGLLDPTAPLGVIMGIRAWSAMTTIMFALSVPAGFVFGRWTLIAWPVGYLGLRLAGEYYIRKNRAAGASLEASPTIVAE</sequence>
<evidence type="ECO:0000313" key="14">
    <source>
        <dbReference type="EMBL" id="MFD1546610.1"/>
    </source>
</evidence>
<comment type="similarity">
    <text evidence="2">Belongs to the TMEM175 family.</text>
</comment>
<comment type="subcellular location">
    <subcellularLocation>
        <location evidence="1">Membrane</location>
        <topology evidence="1">Multi-pass membrane protein</topology>
    </subcellularLocation>
</comment>
<evidence type="ECO:0000256" key="10">
    <source>
        <dbReference type="ARBA" id="ARBA00023136"/>
    </source>
</evidence>
<keyword evidence="9" id="KW-0406">Ion transport</keyword>
<gene>
    <name evidence="14" type="ORF">ACFSJ0_56905</name>
</gene>
<keyword evidence="15" id="KW-1185">Reference proteome</keyword>
<keyword evidence="4" id="KW-0633">Potassium transport</keyword>
<keyword evidence="6" id="KW-0631">Potassium channel</keyword>
<evidence type="ECO:0000256" key="8">
    <source>
        <dbReference type="ARBA" id="ARBA00022989"/>
    </source>
</evidence>
<accession>A0ABW4GVN9</accession>
<dbReference type="Proteomes" id="UP001597097">
    <property type="component" value="Unassembled WGS sequence"/>
</dbReference>
<keyword evidence="7" id="KW-0630">Potassium</keyword>
<evidence type="ECO:0000256" key="13">
    <source>
        <dbReference type="SAM" id="Phobius"/>
    </source>
</evidence>
<keyword evidence="8 13" id="KW-1133">Transmembrane helix</keyword>
<feature type="transmembrane region" description="Helical" evidence="13">
    <location>
        <begin position="103"/>
        <end position="121"/>
    </location>
</feature>
<keyword evidence="5 13" id="KW-0812">Transmembrane</keyword>
<protein>
    <submittedName>
        <fullName evidence="14">TMEM175 family protein</fullName>
    </submittedName>
</protein>
<evidence type="ECO:0000256" key="7">
    <source>
        <dbReference type="ARBA" id="ARBA00022958"/>
    </source>
</evidence>
<keyword evidence="10 13" id="KW-0472">Membrane</keyword>
<keyword evidence="11" id="KW-0407">Ion channel</keyword>
<dbReference type="RefSeq" id="WP_219527521.1">
    <property type="nucleotide sequence ID" value="NZ_JAHKRM010000002.1"/>
</dbReference>
<evidence type="ECO:0000256" key="11">
    <source>
        <dbReference type="ARBA" id="ARBA00023303"/>
    </source>
</evidence>
<reference evidence="15" key="1">
    <citation type="journal article" date="2019" name="Int. J. Syst. Evol. Microbiol.">
        <title>The Global Catalogue of Microorganisms (GCM) 10K type strain sequencing project: providing services to taxonomists for standard genome sequencing and annotation.</title>
        <authorList>
            <consortium name="The Broad Institute Genomics Platform"/>
            <consortium name="The Broad Institute Genome Sequencing Center for Infectious Disease"/>
            <person name="Wu L."/>
            <person name="Ma J."/>
        </authorList>
    </citation>
    <scope>NUCLEOTIDE SEQUENCE [LARGE SCALE GENOMIC DNA]</scope>
    <source>
        <strain evidence="15">CGMCC 1.15399</strain>
    </source>
</reference>
<evidence type="ECO:0000256" key="1">
    <source>
        <dbReference type="ARBA" id="ARBA00004141"/>
    </source>
</evidence>
<evidence type="ECO:0000313" key="15">
    <source>
        <dbReference type="Proteomes" id="UP001597097"/>
    </source>
</evidence>
<evidence type="ECO:0000256" key="5">
    <source>
        <dbReference type="ARBA" id="ARBA00022692"/>
    </source>
</evidence>
<feature type="transmembrane region" description="Helical" evidence="13">
    <location>
        <begin position="133"/>
        <end position="157"/>
    </location>
</feature>
<evidence type="ECO:0000256" key="12">
    <source>
        <dbReference type="ARBA" id="ARBA00034430"/>
    </source>
</evidence>
<dbReference type="Pfam" id="PF06736">
    <property type="entry name" value="TMEM175"/>
    <property type="match status" value="1"/>
</dbReference>
<evidence type="ECO:0000256" key="3">
    <source>
        <dbReference type="ARBA" id="ARBA00022448"/>
    </source>
</evidence>
<feature type="transmembrane region" description="Helical" evidence="13">
    <location>
        <begin position="74"/>
        <end position="91"/>
    </location>
</feature>
<comment type="catalytic activity">
    <reaction evidence="12">
        <text>K(+)(in) = K(+)(out)</text>
        <dbReference type="Rhea" id="RHEA:29463"/>
        <dbReference type="ChEBI" id="CHEBI:29103"/>
    </reaction>
</comment>
<feature type="transmembrane region" description="Helical" evidence="13">
    <location>
        <begin position="163"/>
        <end position="181"/>
    </location>
</feature>
<feature type="transmembrane region" description="Helical" evidence="13">
    <location>
        <begin position="41"/>
        <end position="62"/>
    </location>
</feature>
<evidence type="ECO:0000256" key="9">
    <source>
        <dbReference type="ARBA" id="ARBA00023065"/>
    </source>
</evidence>
<evidence type="ECO:0000256" key="4">
    <source>
        <dbReference type="ARBA" id="ARBA00022538"/>
    </source>
</evidence>
<name>A0ABW4GVN9_9ACTN</name>
<dbReference type="InterPro" id="IPR010617">
    <property type="entry name" value="TMEM175-like"/>
</dbReference>
<dbReference type="EMBL" id="JBHUCM010000067">
    <property type="protein sequence ID" value="MFD1546610.1"/>
    <property type="molecule type" value="Genomic_DNA"/>
</dbReference>
<keyword evidence="3" id="KW-0813">Transport</keyword>